<reference evidence="3" key="1">
    <citation type="submission" date="2017-09" db="EMBL/GenBank/DDBJ databases">
        <title>Depth-based differentiation of microbial function through sediment-hosted aquifers and enrichment of novel symbionts in the deep terrestrial subsurface.</title>
        <authorList>
            <person name="Probst A.J."/>
            <person name="Ladd B."/>
            <person name="Jarett J.K."/>
            <person name="Geller-Mcgrath D.E."/>
            <person name="Sieber C.M.K."/>
            <person name="Emerson J.B."/>
            <person name="Anantharaman K."/>
            <person name="Thomas B.C."/>
            <person name="Malmstrom R."/>
            <person name="Stieglmeier M."/>
            <person name="Klingl A."/>
            <person name="Woyke T."/>
            <person name="Ryan C.M."/>
            <person name="Banfield J.F."/>
        </authorList>
    </citation>
    <scope>NUCLEOTIDE SEQUENCE [LARGE SCALE GENOMIC DNA]</scope>
</reference>
<feature type="transmembrane region" description="Helical" evidence="1">
    <location>
        <begin position="292"/>
        <end position="313"/>
    </location>
</feature>
<keyword evidence="1" id="KW-0812">Transmembrane</keyword>
<dbReference type="Proteomes" id="UP000231366">
    <property type="component" value="Unassembled WGS sequence"/>
</dbReference>
<feature type="non-terminal residue" evidence="2">
    <location>
        <position position="566"/>
    </location>
</feature>
<feature type="transmembrane region" description="Helical" evidence="1">
    <location>
        <begin position="239"/>
        <end position="258"/>
    </location>
</feature>
<protein>
    <submittedName>
        <fullName evidence="2">Uncharacterized protein</fullName>
    </submittedName>
</protein>
<evidence type="ECO:0000313" key="2">
    <source>
        <dbReference type="EMBL" id="PJB29844.1"/>
    </source>
</evidence>
<gene>
    <name evidence="2" type="ORF">CO110_03670</name>
</gene>
<keyword evidence="1" id="KW-0472">Membrane</keyword>
<dbReference type="EMBL" id="PFUI01000095">
    <property type="protein sequence ID" value="PJB29844.1"/>
    <property type="molecule type" value="Genomic_DNA"/>
</dbReference>
<comment type="caution">
    <text evidence="2">The sequence shown here is derived from an EMBL/GenBank/DDBJ whole genome shotgun (WGS) entry which is preliminary data.</text>
</comment>
<feature type="transmembrane region" description="Helical" evidence="1">
    <location>
        <begin position="72"/>
        <end position="91"/>
    </location>
</feature>
<dbReference type="Gene3D" id="1.25.40.10">
    <property type="entry name" value="Tetratricopeptide repeat domain"/>
    <property type="match status" value="1"/>
</dbReference>
<accession>A0A2M8AUH6</accession>
<evidence type="ECO:0000256" key="1">
    <source>
        <dbReference type="SAM" id="Phobius"/>
    </source>
</evidence>
<sequence>MLTTPNFFFRQIKTGDLWWHLATGKMILETHSVPKVDPFSYTFANRPWTNHEWLSEVIFYSCYKYFGENSLAYLKIGVLFAGYTILFLGLWRRVRIPLLAYAVGLCVLISSEPFLDVRPHIFTLFLTSVLLVLLTSMNRRALFVLPILMLLWVNLHGGAIFGFMVMGSFLLGHMAALFLSKNTAVNVTLRSYTKTLLGMAVLSAAVSLINPSTYHVLTYPFEYVGHSIFRNLDEWRPPYAPGGLQVPGIFWVYAAFFLYSLGSSIRKGDYPLSLTSAMTFFMAMTSKRFVPLFMITSSYVALIGLFALSQWLWGKGKTRDNGRLFKKNRYRDALYLASGILFLCALGYKTSHLPFGHDTFRRMIAKDFFPQDTVEFINMNHLQCRILNEDAMGGYLIWTLYPKLKVFIDQRADTLYDEKIYKDHSAIRFGDRPWEEIFKKYKFDTALWLRDHEMYEKLSRDPGWKVLYSSAFYTLFIKLDRRGNHLFEEMRQGHLVFPDSAYADFSKGYEDYRVQGYDSAIAKLKRAVQRDPDLSPAYLVLAMAYIYSNNPEYALAESVLKKNLAF</sequence>
<feature type="transmembrane region" description="Helical" evidence="1">
    <location>
        <begin position="121"/>
        <end position="137"/>
    </location>
</feature>
<proteinExistence type="predicted"/>
<dbReference type="SUPFAM" id="SSF48452">
    <property type="entry name" value="TPR-like"/>
    <property type="match status" value="1"/>
</dbReference>
<keyword evidence="1" id="KW-1133">Transmembrane helix</keyword>
<name>A0A2M8AUH6_9BACT</name>
<evidence type="ECO:0000313" key="3">
    <source>
        <dbReference type="Proteomes" id="UP000231366"/>
    </source>
</evidence>
<feature type="transmembrane region" description="Helical" evidence="1">
    <location>
        <begin position="144"/>
        <end position="164"/>
    </location>
</feature>
<feature type="transmembrane region" description="Helical" evidence="1">
    <location>
        <begin position="333"/>
        <end position="351"/>
    </location>
</feature>
<dbReference type="AlphaFoldDB" id="A0A2M8AUH6"/>
<organism evidence="2 3">
    <name type="scientific">Candidatus Desantisbacteria bacterium CG_4_9_14_3_um_filter_40_11</name>
    <dbReference type="NCBI Taxonomy" id="1974546"/>
    <lineage>
        <taxon>Bacteria</taxon>
        <taxon>Candidatus Desantisiibacteriota</taxon>
    </lineage>
</organism>
<dbReference type="InterPro" id="IPR011990">
    <property type="entry name" value="TPR-like_helical_dom_sf"/>
</dbReference>
<feature type="transmembrane region" description="Helical" evidence="1">
    <location>
        <begin position="196"/>
        <end position="219"/>
    </location>
</feature>
<feature type="transmembrane region" description="Helical" evidence="1">
    <location>
        <begin position="98"/>
        <end position="115"/>
    </location>
</feature>